<keyword evidence="1 3" id="KW-0863">Zinc-finger</keyword>
<evidence type="ECO:0000313" key="8">
    <source>
        <dbReference type="Proteomes" id="UP000887568"/>
    </source>
</evidence>
<reference evidence="7" key="1">
    <citation type="submission" date="2022-11" db="UniProtKB">
        <authorList>
            <consortium name="EnsemblMetazoa"/>
        </authorList>
    </citation>
    <scope>IDENTIFICATION</scope>
</reference>
<dbReference type="CDD" id="cd16787">
    <property type="entry name" value="mRING-HC-C3HC5_CGRF1"/>
    <property type="match status" value="1"/>
</dbReference>
<dbReference type="OrthoDB" id="10251219at2759"/>
<dbReference type="PANTHER" id="PTHR15379:SF2">
    <property type="entry name" value="CELL GROWTH REGULATOR WITH RING FINGER DOMAIN PROTEIN 1"/>
    <property type="match status" value="1"/>
</dbReference>
<dbReference type="Gene3D" id="3.30.40.10">
    <property type="entry name" value="Zinc/RING finger domain, C3HC4 (zinc finger)"/>
    <property type="match status" value="1"/>
</dbReference>
<evidence type="ECO:0000256" key="4">
    <source>
        <dbReference type="SAM" id="MobiDB-lite"/>
    </source>
</evidence>
<dbReference type="GO" id="GO:0008270">
    <property type="term" value="F:zinc ion binding"/>
    <property type="evidence" value="ECO:0007669"/>
    <property type="project" value="UniProtKB-KW"/>
</dbReference>
<dbReference type="GO" id="GO:0030308">
    <property type="term" value="P:negative regulation of cell growth"/>
    <property type="evidence" value="ECO:0007669"/>
    <property type="project" value="TreeGrafter"/>
</dbReference>
<evidence type="ECO:0000256" key="3">
    <source>
        <dbReference type="PROSITE-ProRule" id="PRU00175"/>
    </source>
</evidence>
<evidence type="ECO:0000259" key="6">
    <source>
        <dbReference type="PROSITE" id="PS50089"/>
    </source>
</evidence>
<dbReference type="InterPro" id="IPR001841">
    <property type="entry name" value="Znf_RING"/>
</dbReference>
<feature type="domain" description="RING-type" evidence="6">
    <location>
        <begin position="291"/>
        <end position="326"/>
    </location>
</feature>
<keyword evidence="5" id="KW-1133">Transmembrane helix</keyword>
<keyword evidence="5" id="KW-0812">Transmembrane</keyword>
<evidence type="ECO:0000256" key="1">
    <source>
        <dbReference type="ARBA" id="ARBA00022771"/>
    </source>
</evidence>
<dbReference type="GeneID" id="119740253"/>
<dbReference type="InterPro" id="IPR013083">
    <property type="entry name" value="Znf_RING/FYVE/PHD"/>
</dbReference>
<dbReference type="Proteomes" id="UP000887568">
    <property type="component" value="Unplaced"/>
</dbReference>
<proteinExistence type="predicted"/>
<feature type="region of interest" description="Disordered" evidence="4">
    <location>
        <begin position="239"/>
        <end position="280"/>
    </location>
</feature>
<dbReference type="OMA" id="WGVCIRE"/>
<keyword evidence="2" id="KW-0862">Zinc</keyword>
<dbReference type="PANTHER" id="PTHR15379">
    <property type="entry name" value="CELL GROWTH REGULATOR WITH RING FINGER DOMAIN PROTEIN 1"/>
    <property type="match status" value="1"/>
</dbReference>
<evidence type="ECO:0000313" key="7">
    <source>
        <dbReference type="EnsemblMetazoa" id="XP_038071437.1"/>
    </source>
</evidence>
<protein>
    <recommendedName>
        <fullName evidence="6">RING-type domain-containing protein</fullName>
    </recommendedName>
</protein>
<sequence length="380" mass="41517">MNLNMPEEIFVIEAEDVTASFCICILIACMLTAMFVFPRMTIIDSPFTQAQAPIVPELPMVGTRNPFAIKILNPDAASVRDGVKLLVKSLVGCELQSLWAVHCSSLQETLRDASLGLLRDPAGSLHGHFLHHGHPINLAAETETEISLSLPHSVTDTQIQASMGPPPRAKYPLCLVVRSLQGESWADSQLQIVGAVHIFHLPDETFPDGCRLISQLVISSSGQVCDLQKLFMATDGTQTSHYSTEPAAGNSNIEGALPNRVNTDSDAGSGERNSADHRDDSVDANDKLHGCVVCQNGPVSIALLPCRHTCVCSSCFPLLNKCPMCRRHFDSFFPLNCGIDGARDPMHYPADGAQDDEDDDWATKFNNYCERFNRWLGLDN</sequence>
<name>A0A914B7N2_PATMI</name>
<feature type="compositionally biased region" description="Polar residues" evidence="4">
    <location>
        <begin position="239"/>
        <end position="253"/>
    </location>
</feature>
<dbReference type="EnsemblMetazoa" id="XM_038215509.1">
    <property type="protein sequence ID" value="XP_038071437.1"/>
    <property type="gene ID" value="LOC119740253"/>
</dbReference>
<dbReference type="InterPro" id="IPR042496">
    <property type="entry name" value="CGRF1"/>
</dbReference>
<dbReference type="PROSITE" id="PS50089">
    <property type="entry name" value="ZF_RING_2"/>
    <property type="match status" value="1"/>
</dbReference>
<evidence type="ECO:0000256" key="5">
    <source>
        <dbReference type="SAM" id="Phobius"/>
    </source>
</evidence>
<dbReference type="RefSeq" id="XP_038071437.1">
    <property type="nucleotide sequence ID" value="XM_038215509.1"/>
</dbReference>
<keyword evidence="8" id="KW-1185">Reference proteome</keyword>
<feature type="transmembrane region" description="Helical" evidence="5">
    <location>
        <begin position="17"/>
        <end position="37"/>
    </location>
</feature>
<dbReference type="AlphaFoldDB" id="A0A914B7N2"/>
<evidence type="ECO:0000256" key="2">
    <source>
        <dbReference type="ARBA" id="ARBA00022833"/>
    </source>
</evidence>
<accession>A0A914B7N2</accession>
<dbReference type="Pfam" id="PF13920">
    <property type="entry name" value="zf-C3HC4_3"/>
    <property type="match status" value="1"/>
</dbReference>
<organism evidence="7 8">
    <name type="scientific">Patiria miniata</name>
    <name type="common">Bat star</name>
    <name type="synonym">Asterina miniata</name>
    <dbReference type="NCBI Taxonomy" id="46514"/>
    <lineage>
        <taxon>Eukaryota</taxon>
        <taxon>Metazoa</taxon>
        <taxon>Echinodermata</taxon>
        <taxon>Eleutherozoa</taxon>
        <taxon>Asterozoa</taxon>
        <taxon>Asteroidea</taxon>
        <taxon>Valvatacea</taxon>
        <taxon>Valvatida</taxon>
        <taxon>Asterinidae</taxon>
        <taxon>Patiria</taxon>
    </lineage>
</organism>
<keyword evidence="1 3" id="KW-0479">Metal-binding</keyword>
<dbReference type="SUPFAM" id="SSF57850">
    <property type="entry name" value="RING/U-box"/>
    <property type="match status" value="1"/>
</dbReference>
<keyword evidence="5" id="KW-0472">Membrane</keyword>